<proteinExistence type="predicted"/>
<dbReference type="Proteomes" id="UP000730482">
    <property type="component" value="Unassembled WGS sequence"/>
</dbReference>
<sequence length="370" mass="40329">MIYVRVWTGLEAHALRKAHRDSVRRFATRCAVAPRTVSKWDKLLAATTPYPDTQAILDAVLAKAPPDVRLLFDTIVSELRRAEAETDQPARRAADLDYEAWAEDLDRAIIALSWQNFTSAGELLDRWLAPLDPAELDDRGLYLYGRSLTLLGDFHCDQGALLGPQSAESTYRTARDVFTQLGIPRRVAQIELSLAVVAEMSGDAVSAGRQYDQLAVDSRLSARDRARAALWVGTALSKQDQHEEAISVMVAAARMFETLGEPDDWSSAQQKIALAHRGTGNLTGALRHIELAHSTGRAHSPLQRVQLTTATGHILLTDPATQDEGVVRLEHAEKVAAGANLGHQIRSIGKIRNLLAAPAAGTASSSKERA</sequence>
<evidence type="ECO:0000313" key="2">
    <source>
        <dbReference type="Proteomes" id="UP000730482"/>
    </source>
</evidence>
<accession>A0ABS5KIC8</accession>
<protein>
    <submittedName>
        <fullName evidence="1">Uncharacterized protein</fullName>
    </submittedName>
</protein>
<dbReference type="RefSeq" id="WP_212007796.1">
    <property type="nucleotide sequence ID" value="NZ_JAAFYZ010000010.1"/>
</dbReference>
<evidence type="ECO:0000313" key="1">
    <source>
        <dbReference type="EMBL" id="MBS2546144.1"/>
    </source>
</evidence>
<dbReference type="InterPro" id="IPR011990">
    <property type="entry name" value="TPR-like_helical_dom_sf"/>
</dbReference>
<name>A0ABS5KIC8_9ACTN</name>
<dbReference type="EMBL" id="JAAFYZ010000010">
    <property type="protein sequence ID" value="MBS2546144.1"/>
    <property type="molecule type" value="Genomic_DNA"/>
</dbReference>
<comment type="caution">
    <text evidence="1">The sequence shown here is derived from an EMBL/GenBank/DDBJ whole genome shotgun (WGS) entry which is preliminary data.</text>
</comment>
<reference evidence="1 2" key="1">
    <citation type="submission" date="2020-02" db="EMBL/GenBank/DDBJ databases">
        <title>Acidophilic actinobacteria isolated from forest soil.</title>
        <authorList>
            <person name="Golinska P."/>
        </authorList>
    </citation>
    <scope>NUCLEOTIDE SEQUENCE [LARGE SCALE GENOMIC DNA]</scope>
    <source>
        <strain evidence="1 2">NL8</strain>
    </source>
</reference>
<dbReference type="SUPFAM" id="SSF48452">
    <property type="entry name" value="TPR-like"/>
    <property type="match status" value="1"/>
</dbReference>
<organism evidence="1 2">
    <name type="scientific">Catenulispora pinistramenti</name>
    <dbReference type="NCBI Taxonomy" id="2705254"/>
    <lineage>
        <taxon>Bacteria</taxon>
        <taxon>Bacillati</taxon>
        <taxon>Actinomycetota</taxon>
        <taxon>Actinomycetes</taxon>
        <taxon>Catenulisporales</taxon>
        <taxon>Catenulisporaceae</taxon>
        <taxon>Catenulispora</taxon>
    </lineage>
</organism>
<dbReference type="Gene3D" id="1.25.40.10">
    <property type="entry name" value="Tetratricopeptide repeat domain"/>
    <property type="match status" value="1"/>
</dbReference>
<keyword evidence="2" id="KW-1185">Reference proteome</keyword>
<gene>
    <name evidence="1" type="ORF">KGQ19_04615</name>
</gene>